<keyword evidence="3" id="KW-1185">Reference proteome</keyword>
<accession>A0ABW8AM26</accession>
<reference evidence="2 3" key="1">
    <citation type="submission" date="2024-10" db="EMBL/GenBank/DDBJ databases">
        <title>The Natural Products Discovery Center: Release of the First 8490 Sequenced Strains for Exploring Actinobacteria Biosynthetic Diversity.</title>
        <authorList>
            <person name="Kalkreuter E."/>
            <person name="Kautsar S.A."/>
            <person name="Yang D."/>
            <person name="Bader C.D."/>
            <person name="Teijaro C.N."/>
            <person name="Fluegel L."/>
            <person name="Davis C.M."/>
            <person name="Simpson J.R."/>
            <person name="Lauterbach L."/>
            <person name="Steele A.D."/>
            <person name="Gui C."/>
            <person name="Meng S."/>
            <person name="Li G."/>
            <person name="Viehrig K."/>
            <person name="Ye F."/>
            <person name="Su P."/>
            <person name="Kiefer A.F."/>
            <person name="Nichols A."/>
            <person name="Cepeda A.J."/>
            <person name="Yan W."/>
            <person name="Fan B."/>
            <person name="Jiang Y."/>
            <person name="Adhikari A."/>
            <person name="Zheng C.-J."/>
            <person name="Schuster L."/>
            <person name="Cowan T.M."/>
            <person name="Smanski M.J."/>
            <person name="Chevrette M.G."/>
            <person name="De Carvalho L.P.S."/>
            <person name="Shen B."/>
        </authorList>
    </citation>
    <scope>NUCLEOTIDE SEQUENCE [LARGE SCALE GENOMIC DNA]</scope>
    <source>
        <strain evidence="2 3">NPDC049639</strain>
    </source>
</reference>
<dbReference type="Proteomes" id="UP001612915">
    <property type="component" value="Unassembled WGS sequence"/>
</dbReference>
<feature type="domain" description="DUF4440" evidence="1">
    <location>
        <begin position="7"/>
        <end position="99"/>
    </location>
</feature>
<proteinExistence type="predicted"/>
<dbReference type="SUPFAM" id="SSF54427">
    <property type="entry name" value="NTF2-like"/>
    <property type="match status" value="1"/>
</dbReference>
<organism evidence="2 3">
    <name type="scientific">Spongisporangium articulatum</name>
    <dbReference type="NCBI Taxonomy" id="3362603"/>
    <lineage>
        <taxon>Bacteria</taxon>
        <taxon>Bacillati</taxon>
        <taxon>Actinomycetota</taxon>
        <taxon>Actinomycetes</taxon>
        <taxon>Kineosporiales</taxon>
        <taxon>Kineosporiaceae</taxon>
        <taxon>Spongisporangium</taxon>
    </lineage>
</organism>
<name>A0ABW8AM26_9ACTN</name>
<evidence type="ECO:0000313" key="3">
    <source>
        <dbReference type="Proteomes" id="UP001612915"/>
    </source>
</evidence>
<dbReference type="RefSeq" id="WP_398279086.1">
    <property type="nucleotide sequence ID" value="NZ_JBITLV010000003.1"/>
</dbReference>
<dbReference type="EMBL" id="JBITLV010000003">
    <property type="protein sequence ID" value="MFI7587424.1"/>
    <property type="molecule type" value="Genomic_DNA"/>
</dbReference>
<sequence length="125" mass="14086">MEETWGLEEEFWAAGVTGDVPRYLARVLTADAFVVLPGVVLTREQLLREWEARPLWSSYALGSRRGVLINQETAVLSYRVEATDADGVGYRARVSSVYTWVGAWALAMRQHTPEPGSDLKLYREP</sequence>
<dbReference type="Pfam" id="PF14534">
    <property type="entry name" value="DUF4440"/>
    <property type="match status" value="1"/>
</dbReference>
<dbReference type="InterPro" id="IPR032710">
    <property type="entry name" value="NTF2-like_dom_sf"/>
</dbReference>
<dbReference type="Gene3D" id="3.10.450.50">
    <property type="match status" value="1"/>
</dbReference>
<dbReference type="InterPro" id="IPR027843">
    <property type="entry name" value="DUF4440"/>
</dbReference>
<comment type="caution">
    <text evidence="2">The sequence shown here is derived from an EMBL/GenBank/DDBJ whole genome shotgun (WGS) entry which is preliminary data.</text>
</comment>
<gene>
    <name evidence="2" type="ORF">ACIB24_10155</name>
</gene>
<protein>
    <submittedName>
        <fullName evidence="2">Nuclear transport factor 2 family protein</fullName>
    </submittedName>
</protein>
<evidence type="ECO:0000259" key="1">
    <source>
        <dbReference type="Pfam" id="PF14534"/>
    </source>
</evidence>
<evidence type="ECO:0000313" key="2">
    <source>
        <dbReference type="EMBL" id="MFI7587424.1"/>
    </source>
</evidence>